<dbReference type="Pfam" id="PF02733">
    <property type="entry name" value="Dak1"/>
    <property type="match status" value="1"/>
</dbReference>
<protein>
    <recommendedName>
        <fullName evidence="16">Dihydroxyacetone kinase</fullName>
    </recommendedName>
</protein>
<evidence type="ECO:0000256" key="3">
    <source>
        <dbReference type="ARBA" id="ARBA00008757"/>
    </source>
</evidence>
<dbReference type="Pfam" id="PF02734">
    <property type="entry name" value="Dak2"/>
    <property type="match status" value="1"/>
</dbReference>
<feature type="domain" description="DhaL" evidence="12">
    <location>
        <begin position="324"/>
        <end position="524"/>
    </location>
</feature>
<dbReference type="GO" id="GO:0004371">
    <property type="term" value="F:glycerone kinase activity"/>
    <property type="evidence" value="ECO:0007669"/>
    <property type="project" value="UniProtKB-EC"/>
</dbReference>
<dbReference type="STRING" id="135208.A0A4Y9ZSI4"/>
<dbReference type="UniPathway" id="UPA00617">
    <property type="reaction ID" value="UER00669"/>
</dbReference>
<evidence type="ECO:0000313" key="14">
    <source>
        <dbReference type="EMBL" id="TFY76771.1"/>
    </source>
</evidence>
<evidence type="ECO:0000256" key="5">
    <source>
        <dbReference type="ARBA" id="ARBA00022741"/>
    </source>
</evidence>
<keyword evidence="6" id="KW-0418">Kinase</keyword>
<feature type="region of interest" description="Disordered" evidence="11">
    <location>
        <begin position="285"/>
        <end position="312"/>
    </location>
</feature>
<dbReference type="GO" id="GO:0050354">
    <property type="term" value="F:triokinase activity"/>
    <property type="evidence" value="ECO:0007669"/>
    <property type="project" value="UniProtKB-EC"/>
</dbReference>
<evidence type="ECO:0000256" key="6">
    <source>
        <dbReference type="ARBA" id="ARBA00022777"/>
    </source>
</evidence>
<dbReference type="AlphaFoldDB" id="A0A4Y9ZSI4"/>
<dbReference type="Proteomes" id="UP000298061">
    <property type="component" value="Unassembled WGS sequence"/>
</dbReference>
<comment type="caution">
    <text evidence="14">The sequence shown here is derived from an EMBL/GenBank/DDBJ whole genome shotgun (WGS) entry which is preliminary data.</text>
</comment>
<evidence type="ECO:0000256" key="9">
    <source>
        <dbReference type="ARBA" id="ARBA00047974"/>
    </source>
</evidence>
<feature type="non-terminal residue" evidence="14">
    <location>
        <position position="1"/>
    </location>
</feature>
<dbReference type="PROSITE" id="PS51481">
    <property type="entry name" value="DHAK"/>
    <property type="match status" value="1"/>
</dbReference>
<evidence type="ECO:0000256" key="2">
    <source>
        <dbReference type="ARBA" id="ARBA00004778"/>
    </source>
</evidence>
<evidence type="ECO:0000256" key="7">
    <source>
        <dbReference type="ARBA" id="ARBA00022798"/>
    </source>
</evidence>
<evidence type="ECO:0000313" key="15">
    <source>
        <dbReference type="Proteomes" id="UP000298061"/>
    </source>
</evidence>
<dbReference type="InterPro" id="IPR004006">
    <property type="entry name" value="DhaK_dom"/>
</dbReference>
<dbReference type="Gene3D" id="3.40.50.10440">
    <property type="entry name" value="Dihydroxyacetone kinase, domain 1"/>
    <property type="match status" value="1"/>
</dbReference>
<comment type="pathway">
    <text evidence="2">Polyol metabolism; glycerol fermentation; glycerone phosphate from glycerol (oxidative route): step 2/2.</text>
</comment>
<dbReference type="GO" id="GO:0005524">
    <property type="term" value="F:ATP binding"/>
    <property type="evidence" value="ECO:0007669"/>
    <property type="project" value="UniProtKB-KW"/>
</dbReference>
<comment type="similarity">
    <text evidence="3">Belongs to the dihydroxyacetone kinase (DAK) family.</text>
</comment>
<dbReference type="InterPro" id="IPR036117">
    <property type="entry name" value="DhaL_dom_sf"/>
</dbReference>
<dbReference type="SUPFAM" id="SSF82549">
    <property type="entry name" value="DAK1/DegV-like"/>
    <property type="match status" value="1"/>
</dbReference>
<evidence type="ECO:0000256" key="8">
    <source>
        <dbReference type="ARBA" id="ARBA00022840"/>
    </source>
</evidence>
<keyword evidence="15" id="KW-1185">Reference proteome</keyword>
<evidence type="ECO:0008006" key="16">
    <source>
        <dbReference type="Google" id="ProtNLM"/>
    </source>
</evidence>
<evidence type="ECO:0000256" key="4">
    <source>
        <dbReference type="ARBA" id="ARBA00022679"/>
    </source>
</evidence>
<keyword evidence="8" id="KW-0067">ATP-binding</keyword>
<dbReference type="InterPro" id="IPR004007">
    <property type="entry name" value="DhaL_dom"/>
</dbReference>
<dbReference type="PANTHER" id="PTHR28629:SF14">
    <property type="entry name" value="DIHYDROXYACETONE KINASE 1"/>
    <property type="match status" value="1"/>
</dbReference>
<comment type="function">
    <text evidence="1">Catalyzes both the phosphorylation of dihydroxyacetone and of glyceraldehyde.</text>
</comment>
<dbReference type="EMBL" id="SFCI01001099">
    <property type="protein sequence ID" value="TFY76771.1"/>
    <property type="molecule type" value="Genomic_DNA"/>
</dbReference>
<reference evidence="14 15" key="1">
    <citation type="submission" date="2019-02" db="EMBL/GenBank/DDBJ databases">
        <title>Genome sequencing of the rare red list fungi Hericium alpestre (H. flagellum).</title>
        <authorList>
            <person name="Buettner E."/>
            <person name="Kellner H."/>
        </authorList>
    </citation>
    <scope>NUCLEOTIDE SEQUENCE [LARGE SCALE GENOMIC DNA]</scope>
    <source>
        <strain evidence="14 15">DSM 108284</strain>
    </source>
</reference>
<name>A0A4Y9ZSI4_9AGAM</name>
<dbReference type="FunFam" id="3.30.1180.20:FF:000001">
    <property type="entry name" value="Dihydroxyacetone kinase 1"/>
    <property type="match status" value="1"/>
</dbReference>
<sequence length="529" mass="55497">LGAAHDLREVLLVINNYTGDRLNFGLALTRARALYPRISIDAIVVADDVSLLKSPTPSLVGARGLGGNILVCKLVGAYAETGASLAQVKRFGDAVVGSLASIGVGLEHCHVPGRKVEGSASDEGDYDCEVGMGLHNEPGVRKGNFENAEQLVGEMLGMILNSRGDGNGEEAFLRIGKSVDDSVLFLNNLGGMSQLEMGAILDETLLQLKAISIHPRRIYSSAYMTSLNAPGFSLSLLNLSHLRRSLSQDGDIDVLALLDAPTEATAWAGVRTSWPDGIREFEHEQAETESMLRSLHQTQSVEPSSKGGGGDAKNYWQEADISVNAVEAGIRAACVRVLEIEADLTAYDTVVGDGDCGETFAAGAKAVLKALDSGDLDIKSLSPSDLMRRLGEILEASMGGTIGALLAIFFTSMATAVPSKASDSWHEAPAHALAALSTHTPARPGDRTIVDALSPFCSSLADQSPAKSNWTGCTRRCGRQGRARRATKGMKARLGRAVYVGGDEGLPPDPGACGVAAVLDGLWAGMGSA</sequence>
<dbReference type="InterPro" id="IPR050861">
    <property type="entry name" value="Dihydroxyacetone_Kinase"/>
</dbReference>
<gene>
    <name evidence="14" type="ORF">EWM64_g7241</name>
</gene>
<evidence type="ECO:0000256" key="1">
    <source>
        <dbReference type="ARBA" id="ARBA00003264"/>
    </source>
</evidence>
<dbReference type="Gene3D" id="3.30.1180.20">
    <property type="entry name" value="Dihydroxyacetone kinase, domain 2"/>
    <property type="match status" value="1"/>
</dbReference>
<dbReference type="Gene3D" id="1.25.40.340">
    <property type="match status" value="1"/>
</dbReference>
<dbReference type="GO" id="GO:0019588">
    <property type="term" value="P:anaerobic glycerol catabolic process"/>
    <property type="evidence" value="ECO:0007669"/>
    <property type="project" value="UniProtKB-UniPathway"/>
</dbReference>
<accession>A0A4Y9ZSI4</accession>
<feature type="domain" description="DhaK" evidence="13">
    <location>
        <begin position="1"/>
        <end position="267"/>
    </location>
</feature>
<dbReference type="PROSITE" id="PS51480">
    <property type="entry name" value="DHAL"/>
    <property type="match status" value="1"/>
</dbReference>
<dbReference type="PANTHER" id="PTHR28629">
    <property type="entry name" value="TRIOKINASE/FMN CYCLASE"/>
    <property type="match status" value="1"/>
</dbReference>
<comment type="catalytic activity">
    <reaction evidence="10">
        <text>dihydroxyacetone + ATP = dihydroxyacetone phosphate + ADP + H(+)</text>
        <dbReference type="Rhea" id="RHEA:15773"/>
        <dbReference type="ChEBI" id="CHEBI:15378"/>
        <dbReference type="ChEBI" id="CHEBI:16016"/>
        <dbReference type="ChEBI" id="CHEBI:30616"/>
        <dbReference type="ChEBI" id="CHEBI:57642"/>
        <dbReference type="ChEBI" id="CHEBI:456216"/>
        <dbReference type="EC" id="2.7.1.29"/>
    </reaction>
</comment>
<dbReference type="SUPFAM" id="SSF101473">
    <property type="entry name" value="DhaL-like"/>
    <property type="match status" value="1"/>
</dbReference>
<keyword evidence="7" id="KW-0319">Glycerol metabolism</keyword>
<evidence type="ECO:0000259" key="13">
    <source>
        <dbReference type="PROSITE" id="PS51481"/>
    </source>
</evidence>
<keyword evidence="5" id="KW-0547">Nucleotide-binding</keyword>
<comment type="catalytic activity">
    <reaction evidence="9">
        <text>D-glyceraldehyde + ATP = D-glyceraldehyde 3-phosphate + ADP + H(+)</text>
        <dbReference type="Rhea" id="RHEA:13941"/>
        <dbReference type="ChEBI" id="CHEBI:15378"/>
        <dbReference type="ChEBI" id="CHEBI:17378"/>
        <dbReference type="ChEBI" id="CHEBI:30616"/>
        <dbReference type="ChEBI" id="CHEBI:59776"/>
        <dbReference type="ChEBI" id="CHEBI:456216"/>
        <dbReference type="EC" id="2.7.1.28"/>
    </reaction>
</comment>
<dbReference type="SMART" id="SM01120">
    <property type="entry name" value="Dak2"/>
    <property type="match status" value="1"/>
</dbReference>
<dbReference type="OrthoDB" id="1724672at2759"/>
<evidence type="ECO:0000256" key="10">
    <source>
        <dbReference type="ARBA" id="ARBA00048898"/>
    </source>
</evidence>
<organism evidence="14 15">
    <name type="scientific">Hericium alpestre</name>
    <dbReference type="NCBI Taxonomy" id="135208"/>
    <lineage>
        <taxon>Eukaryota</taxon>
        <taxon>Fungi</taxon>
        <taxon>Dikarya</taxon>
        <taxon>Basidiomycota</taxon>
        <taxon>Agaricomycotina</taxon>
        <taxon>Agaricomycetes</taxon>
        <taxon>Russulales</taxon>
        <taxon>Hericiaceae</taxon>
        <taxon>Hericium</taxon>
    </lineage>
</organism>
<evidence type="ECO:0000256" key="11">
    <source>
        <dbReference type="SAM" id="MobiDB-lite"/>
    </source>
</evidence>
<proteinExistence type="inferred from homology"/>
<keyword evidence="4" id="KW-0808">Transferase</keyword>
<evidence type="ECO:0000259" key="12">
    <source>
        <dbReference type="PROSITE" id="PS51480"/>
    </source>
</evidence>
<dbReference type="GO" id="GO:0005829">
    <property type="term" value="C:cytosol"/>
    <property type="evidence" value="ECO:0007669"/>
    <property type="project" value="TreeGrafter"/>
</dbReference>